<accession>A7HPS3</accession>
<name>A7HPS3_PARL1</name>
<dbReference type="HOGENOM" id="CLU_027389_3_0_5"/>
<dbReference type="STRING" id="402881.Plav_0283"/>
<evidence type="ECO:0000313" key="2">
    <source>
        <dbReference type="Proteomes" id="UP000006377"/>
    </source>
</evidence>
<dbReference type="InterPro" id="IPR039556">
    <property type="entry name" value="ICL/PEPM"/>
</dbReference>
<dbReference type="KEGG" id="pla:Plav_0283"/>
<dbReference type="EMBL" id="CP000774">
    <property type="protein sequence ID" value="ABS61906.1"/>
    <property type="molecule type" value="Genomic_DNA"/>
</dbReference>
<proteinExistence type="predicted"/>
<evidence type="ECO:0000313" key="1">
    <source>
        <dbReference type="EMBL" id="ABS61906.1"/>
    </source>
</evidence>
<dbReference type="InterPro" id="IPR015813">
    <property type="entry name" value="Pyrv/PenolPyrv_kinase-like_dom"/>
</dbReference>
<reference evidence="1 2" key="1">
    <citation type="journal article" date="2011" name="Stand. Genomic Sci.">
        <title>Complete genome sequence of Parvibaculum lavamentivorans type strain (DS-1(T)).</title>
        <authorList>
            <person name="Schleheck D."/>
            <person name="Weiss M."/>
            <person name="Pitluck S."/>
            <person name="Bruce D."/>
            <person name="Land M.L."/>
            <person name="Han S."/>
            <person name="Saunders E."/>
            <person name="Tapia R."/>
            <person name="Detter C."/>
            <person name="Brettin T."/>
            <person name="Han J."/>
            <person name="Woyke T."/>
            <person name="Goodwin L."/>
            <person name="Pennacchio L."/>
            <person name="Nolan M."/>
            <person name="Cook A.M."/>
            <person name="Kjelleberg S."/>
            <person name="Thomas T."/>
        </authorList>
    </citation>
    <scope>NUCLEOTIDE SEQUENCE [LARGE SCALE GENOMIC DNA]</scope>
    <source>
        <strain evidence="2">DS-1 / DSM 13023 / NCIMB 13966</strain>
    </source>
</reference>
<dbReference type="InterPro" id="IPR040442">
    <property type="entry name" value="Pyrv_kinase-like_dom_sf"/>
</dbReference>
<dbReference type="GO" id="GO:0016833">
    <property type="term" value="F:oxo-acid-lyase activity"/>
    <property type="evidence" value="ECO:0007669"/>
    <property type="project" value="UniProtKB-ARBA"/>
</dbReference>
<dbReference type="Proteomes" id="UP000006377">
    <property type="component" value="Chromosome"/>
</dbReference>
<dbReference type="PANTHER" id="PTHR42905">
    <property type="entry name" value="PHOSPHOENOLPYRUVATE CARBOXYLASE"/>
    <property type="match status" value="1"/>
</dbReference>
<keyword evidence="1" id="KW-0456">Lyase</keyword>
<dbReference type="eggNOG" id="COG2513">
    <property type="taxonomic scope" value="Bacteria"/>
</dbReference>
<protein>
    <submittedName>
        <fullName evidence="1">Putative methylisocitrate lyase</fullName>
    </submittedName>
</protein>
<sequence length="289" mass="30086">MTSLGDLLAAPGILVAPGAYDALSAKLAAKVGARVVYMTGFGVAGASFGVPDIGLVSATEMSERVRAIAGAAAPVPLIADGDNGHGGPLNAARLTRAYEAAGAACIQIEDQVFPKRCGHMEGKEVVALEEAAAKIRAAAEARGSRDFKVMARTDARATHDLDEALRRGEAFLKAGADILFVEAPQGEDELRKVAETFKGVPLVANIVEDGKTPYLGAKALEELGFKIALFPVSALLAVTARLEGVYATLLKGEGLPAGEARVTFQRYNELIGLPEMLADAAAITRDTEK</sequence>
<dbReference type="Gene3D" id="3.20.20.60">
    <property type="entry name" value="Phosphoenolpyruvate-binding domains"/>
    <property type="match status" value="1"/>
</dbReference>
<dbReference type="AlphaFoldDB" id="A7HPS3"/>
<dbReference type="OrthoDB" id="9771433at2"/>
<dbReference type="Pfam" id="PF13714">
    <property type="entry name" value="PEP_mutase"/>
    <property type="match status" value="1"/>
</dbReference>
<dbReference type="CDD" id="cd00377">
    <property type="entry name" value="ICL_PEPM"/>
    <property type="match status" value="1"/>
</dbReference>
<gene>
    <name evidence="1" type="ordered locus">Plav_0283</name>
</gene>
<dbReference type="RefSeq" id="WP_011995197.1">
    <property type="nucleotide sequence ID" value="NC_009719.1"/>
</dbReference>
<dbReference type="PROSITE" id="PS00161">
    <property type="entry name" value="ISOCITRATE_LYASE"/>
    <property type="match status" value="1"/>
</dbReference>
<dbReference type="PANTHER" id="PTHR42905:SF5">
    <property type="entry name" value="CARBOXYVINYL-CARBOXYPHOSPHONATE PHOSPHORYLMUTASE, CHLOROPLASTIC"/>
    <property type="match status" value="1"/>
</dbReference>
<organism evidence="1 2">
    <name type="scientific">Parvibaculum lavamentivorans (strain DS-1 / DSM 13023 / NCIMB 13966)</name>
    <dbReference type="NCBI Taxonomy" id="402881"/>
    <lineage>
        <taxon>Bacteria</taxon>
        <taxon>Pseudomonadati</taxon>
        <taxon>Pseudomonadota</taxon>
        <taxon>Alphaproteobacteria</taxon>
        <taxon>Hyphomicrobiales</taxon>
        <taxon>Parvibaculaceae</taxon>
        <taxon>Parvibaculum</taxon>
    </lineage>
</organism>
<dbReference type="SUPFAM" id="SSF51621">
    <property type="entry name" value="Phosphoenolpyruvate/pyruvate domain"/>
    <property type="match status" value="1"/>
</dbReference>
<keyword evidence="2" id="KW-1185">Reference proteome</keyword>
<dbReference type="InterPro" id="IPR018523">
    <property type="entry name" value="Isocitrate_lyase_ph_CS"/>
</dbReference>